<organism evidence="3 5">
    <name type="scientific">Treponema socranskii subsp. socranskii VPI DR56BR1116 = ATCC 35536</name>
    <dbReference type="NCBI Taxonomy" id="1125725"/>
    <lineage>
        <taxon>Bacteria</taxon>
        <taxon>Pseudomonadati</taxon>
        <taxon>Spirochaetota</taxon>
        <taxon>Spirochaetia</taxon>
        <taxon>Spirochaetales</taxon>
        <taxon>Treponemataceae</taxon>
        <taxon>Treponema</taxon>
    </lineage>
</organism>
<name>U2LDS1_TRESO</name>
<proteinExistence type="inferred from homology"/>
<evidence type="ECO:0000313" key="3">
    <source>
        <dbReference type="EMBL" id="ERF61567.1"/>
    </source>
</evidence>
<sequence length="94" mass="10545">MSMTSTFSIKMDSDIKKQSESLYNALGLNLTTAINVFLRKSIQAGGFPFDVRLDICNDETLQAIKEADVIHDEIKNGYRVPFASWQEAKKSLAE</sequence>
<evidence type="ECO:0000313" key="4">
    <source>
        <dbReference type="EMBL" id="ERK02628.1"/>
    </source>
</evidence>
<dbReference type="GO" id="GO:0006355">
    <property type="term" value="P:regulation of DNA-templated transcription"/>
    <property type="evidence" value="ECO:0007669"/>
    <property type="project" value="InterPro"/>
</dbReference>
<dbReference type="PANTHER" id="PTHR38781:SF1">
    <property type="entry name" value="ANTITOXIN DINJ-RELATED"/>
    <property type="match status" value="1"/>
</dbReference>
<dbReference type="EMBL" id="AVQI01000050">
    <property type="protein sequence ID" value="ERK02628.1"/>
    <property type="molecule type" value="Genomic_DNA"/>
</dbReference>
<dbReference type="EMBL" id="AUZJ01000009">
    <property type="protein sequence ID" value="ERF61567.1"/>
    <property type="molecule type" value="Genomic_DNA"/>
</dbReference>
<reference evidence="5 6" key="1">
    <citation type="submission" date="2013-08" db="EMBL/GenBank/DDBJ databases">
        <authorList>
            <person name="Durkin A.S."/>
            <person name="Haft D.R."/>
            <person name="McCorrison J."/>
            <person name="Torralba M."/>
            <person name="Gillis M."/>
            <person name="Haft D.H."/>
            <person name="Methe B."/>
            <person name="Sutton G."/>
            <person name="Nelson K.E."/>
        </authorList>
    </citation>
    <scope>NUCLEOTIDE SEQUENCE [LARGE SCALE GENOMIC DNA]</scope>
    <source>
        <strain evidence="4 6">ATCC 35536</strain>
        <strain evidence="3 5">VPI DR56BR1116</strain>
    </source>
</reference>
<evidence type="ECO:0000256" key="2">
    <source>
        <dbReference type="ARBA" id="ARBA00022649"/>
    </source>
</evidence>
<dbReference type="Pfam" id="PF04221">
    <property type="entry name" value="RelB"/>
    <property type="match status" value="1"/>
</dbReference>
<evidence type="ECO:0000256" key="1">
    <source>
        <dbReference type="ARBA" id="ARBA00010562"/>
    </source>
</evidence>
<dbReference type="InterPro" id="IPR007337">
    <property type="entry name" value="RelB/DinJ"/>
</dbReference>
<keyword evidence="6" id="KW-1185">Reference proteome</keyword>
<dbReference type="Gene3D" id="1.10.1220.10">
    <property type="entry name" value="Met repressor-like"/>
    <property type="match status" value="1"/>
</dbReference>
<dbReference type="eggNOG" id="COG3077">
    <property type="taxonomic scope" value="Bacteria"/>
</dbReference>
<dbReference type="STRING" id="1125725.HMPREF1325_2392"/>
<dbReference type="NCBIfam" id="TIGR02384">
    <property type="entry name" value="RelB_DinJ"/>
    <property type="match status" value="1"/>
</dbReference>
<dbReference type="Proteomes" id="UP000016646">
    <property type="component" value="Unassembled WGS sequence"/>
</dbReference>
<protein>
    <submittedName>
        <fullName evidence="3">Addiction module antitoxin, RelB/DinJ family</fullName>
    </submittedName>
</protein>
<accession>U2LDS1</accession>
<dbReference type="OrthoDB" id="9804867at2"/>
<dbReference type="PANTHER" id="PTHR38781">
    <property type="entry name" value="ANTITOXIN DINJ-RELATED"/>
    <property type="match status" value="1"/>
</dbReference>
<dbReference type="GO" id="GO:0006351">
    <property type="term" value="P:DNA-templated transcription"/>
    <property type="evidence" value="ECO:0007669"/>
    <property type="project" value="TreeGrafter"/>
</dbReference>
<dbReference type="AlphaFoldDB" id="U2LDS1"/>
<dbReference type="InterPro" id="IPR013321">
    <property type="entry name" value="Arc_rbn_hlx_hlx"/>
</dbReference>
<gene>
    <name evidence="4" type="ORF">HMPREF0860_0145</name>
    <name evidence="3" type="ORF">HMPREF1325_2392</name>
</gene>
<keyword evidence="2" id="KW-1277">Toxin-antitoxin system</keyword>
<comment type="caution">
    <text evidence="3">The sequence shown here is derived from an EMBL/GenBank/DDBJ whole genome shotgun (WGS) entry which is preliminary data.</text>
</comment>
<evidence type="ECO:0000313" key="5">
    <source>
        <dbReference type="Proteomes" id="UP000016412"/>
    </source>
</evidence>
<comment type="similarity">
    <text evidence="1">Belongs to the RelB/DinJ antitoxin family.</text>
</comment>
<dbReference type="PATRIC" id="fig|1125725.3.peg.462"/>
<dbReference type="Proteomes" id="UP000016412">
    <property type="component" value="Unassembled WGS sequence"/>
</dbReference>
<evidence type="ECO:0000313" key="6">
    <source>
        <dbReference type="Proteomes" id="UP000016646"/>
    </source>
</evidence>